<dbReference type="Gene3D" id="1.25.40.20">
    <property type="entry name" value="Ankyrin repeat-containing domain"/>
    <property type="match status" value="1"/>
</dbReference>
<keyword evidence="10 13" id="KW-0472">Membrane</keyword>
<evidence type="ECO:0000259" key="14">
    <source>
        <dbReference type="Pfam" id="PF01435"/>
    </source>
</evidence>
<evidence type="ECO:0000256" key="8">
    <source>
        <dbReference type="ARBA" id="ARBA00022989"/>
    </source>
</evidence>
<keyword evidence="11" id="KW-0040">ANK repeat</keyword>
<feature type="repeat" description="ANK" evidence="11">
    <location>
        <begin position="302"/>
        <end position="334"/>
    </location>
</feature>
<dbReference type="SUPFAM" id="SSF48403">
    <property type="entry name" value="Ankyrin repeat"/>
    <property type="match status" value="1"/>
</dbReference>
<feature type="transmembrane region" description="Helical" evidence="13">
    <location>
        <begin position="265"/>
        <end position="288"/>
    </location>
</feature>
<keyword evidence="5" id="KW-0479">Metal-binding</keyword>
<dbReference type="GO" id="GO:0004222">
    <property type="term" value="F:metalloendopeptidase activity"/>
    <property type="evidence" value="ECO:0007669"/>
    <property type="project" value="InterPro"/>
</dbReference>
<evidence type="ECO:0000256" key="6">
    <source>
        <dbReference type="ARBA" id="ARBA00022801"/>
    </source>
</evidence>
<dbReference type="KEGG" id="mcui:G8O30_09995"/>
<evidence type="ECO:0000256" key="7">
    <source>
        <dbReference type="ARBA" id="ARBA00022833"/>
    </source>
</evidence>
<evidence type="ECO:0000313" key="16">
    <source>
        <dbReference type="Proteomes" id="UP000593626"/>
    </source>
</evidence>
<keyword evidence="8 13" id="KW-1133">Transmembrane helix</keyword>
<feature type="transmembrane region" description="Helical" evidence="13">
    <location>
        <begin position="20"/>
        <end position="53"/>
    </location>
</feature>
<dbReference type="AlphaFoldDB" id="A0A7S8CC66"/>
<evidence type="ECO:0000256" key="2">
    <source>
        <dbReference type="ARBA" id="ARBA00022475"/>
    </source>
</evidence>
<dbReference type="CDD" id="cd07325">
    <property type="entry name" value="M48_Ste24p_like"/>
    <property type="match status" value="1"/>
</dbReference>
<reference evidence="15 16" key="1">
    <citation type="submission" date="2019-07" db="EMBL/GenBank/DDBJ databases">
        <title>Genome sequence of 2 isolates from Red Sea Mangroves.</title>
        <authorList>
            <person name="Sefrji F."/>
            <person name="Michoud G."/>
            <person name="Merlino G."/>
            <person name="Daffonchio D."/>
        </authorList>
    </citation>
    <scope>NUCLEOTIDE SEQUENCE [LARGE SCALE GENOMIC DNA]</scope>
    <source>
        <strain evidence="15 16">R1DC41</strain>
    </source>
</reference>
<dbReference type="GO" id="GO:0005886">
    <property type="term" value="C:plasma membrane"/>
    <property type="evidence" value="ECO:0007669"/>
    <property type="project" value="UniProtKB-SubCell"/>
</dbReference>
<accession>A0A7S8CC66</accession>
<dbReference type="SMART" id="SM00248">
    <property type="entry name" value="ANK"/>
    <property type="match status" value="3"/>
</dbReference>
<dbReference type="PANTHER" id="PTHR43221:SF1">
    <property type="entry name" value="PROTEASE HTPX"/>
    <property type="match status" value="1"/>
</dbReference>
<dbReference type="RefSeq" id="WP_239671948.1">
    <property type="nucleotide sequence ID" value="NZ_CP049742.1"/>
</dbReference>
<dbReference type="PROSITE" id="PS50297">
    <property type="entry name" value="ANK_REP_REGION"/>
    <property type="match status" value="2"/>
</dbReference>
<dbReference type="Proteomes" id="UP000593626">
    <property type="component" value="Chromosome"/>
</dbReference>
<feature type="repeat" description="ANK" evidence="11">
    <location>
        <begin position="368"/>
        <end position="400"/>
    </location>
</feature>
<organism evidence="15 16">
    <name type="scientific">Mangrovibacillus cuniculi</name>
    <dbReference type="NCBI Taxonomy" id="2593652"/>
    <lineage>
        <taxon>Bacteria</taxon>
        <taxon>Bacillati</taxon>
        <taxon>Bacillota</taxon>
        <taxon>Bacilli</taxon>
        <taxon>Bacillales</taxon>
        <taxon>Bacillaceae</taxon>
        <taxon>Mangrovibacillus</taxon>
    </lineage>
</organism>
<evidence type="ECO:0000256" key="9">
    <source>
        <dbReference type="ARBA" id="ARBA00023049"/>
    </source>
</evidence>
<dbReference type="PROSITE" id="PS50088">
    <property type="entry name" value="ANK_REPEAT"/>
    <property type="match status" value="3"/>
</dbReference>
<dbReference type="PANTHER" id="PTHR43221">
    <property type="entry name" value="PROTEASE HTPX"/>
    <property type="match status" value="1"/>
</dbReference>
<dbReference type="InterPro" id="IPR001915">
    <property type="entry name" value="Peptidase_M48"/>
</dbReference>
<evidence type="ECO:0000256" key="10">
    <source>
        <dbReference type="ARBA" id="ARBA00023136"/>
    </source>
</evidence>
<name>A0A7S8CC66_9BACI</name>
<keyword evidence="4 13" id="KW-0812">Transmembrane</keyword>
<dbReference type="Pfam" id="PF01435">
    <property type="entry name" value="Peptidase_M48"/>
    <property type="match status" value="2"/>
</dbReference>
<comment type="similarity">
    <text evidence="12">Belongs to the peptidase M48 family.</text>
</comment>
<evidence type="ECO:0000256" key="13">
    <source>
        <dbReference type="SAM" id="Phobius"/>
    </source>
</evidence>
<evidence type="ECO:0000256" key="4">
    <source>
        <dbReference type="ARBA" id="ARBA00022692"/>
    </source>
</evidence>
<protein>
    <submittedName>
        <fullName evidence="15">M48 family metalloprotease</fullName>
    </submittedName>
</protein>
<dbReference type="GO" id="GO:0046872">
    <property type="term" value="F:metal ion binding"/>
    <property type="evidence" value="ECO:0007669"/>
    <property type="project" value="UniProtKB-KW"/>
</dbReference>
<evidence type="ECO:0000256" key="5">
    <source>
        <dbReference type="ARBA" id="ARBA00022723"/>
    </source>
</evidence>
<feature type="domain" description="Peptidase M48" evidence="14">
    <location>
        <begin position="74"/>
        <end position="157"/>
    </location>
</feature>
<keyword evidence="3 12" id="KW-0645">Protease</keyword>
<evidence type="ECO:0000256" key="11">
    <source>
        <dbReference type="PROSITE-ProRule" id="PRU00023"/>
    </source>
</evidence>
<dbReference type="GO" id="GO:0006508">
    <property type="term" value="P:proteolysis"/>
    <property type="evidence" value="ECO:0007669"/>
    <property type="project" value="UniProtKB-KW"/>
</dbReference>
<gene>
    <name evidence="15" type="ORF">G8O30_09995</name>
</gene>
<proteinExistence type="inferred from homology"/>
<feature type="repeat" description="ANK" evidence="11">
    <location>
        <begin position="335"/>
        <end position="367"/>
    </location>
</feature>
<evidence type="ECO:0000256" key="3">
    <source>
        <dbReference type="ARBA" id="ARBA00022670"/>
    </source>
</evidence>
<feature type="domain" description="Peptidase M48" evidence="14">
    <location>
        <begin position="165"/>
        <end position="248"/>
    </location>
</feature>
<keyword evidence="6 12" id="KW-0378">Hydrolase</keyword>
<dbReference type="InterPro" id="IPR050083">
    <property type="entry name" value="HtpX_protease"/>
</dbReference>
<keyword evidence="2" id="KW-1003">Cell membrane</keyword>
<sequence length="421" mass="47623">MNNTFSDRPVDLIHPSESRWFGIALVFSILSYVIFALTIVGIPIIIGIILFFLFIHGLNMAMIRQNAVKLSSEQFPELYEKLETLSSNMGLKSVPDCYVMESQGMLNAFATRFVRRNMVVVYSTIFELMEEGAEEEVLFVFAHEFAHLKRRHIVSQGLIIPFMLVPFVGTAYSRACEFTCDRMAAYYTTPSAGENGLAVLSIGKQLYRRVNMSAFIQQQEAERGFFATLSEWLSTHPPLPKRVHELKRHFDTSYEGKLKGPNATVYISIALVVLFYIGSIVWVTYAVISSPWEFSEEEFSTVDLSPMFLAVENSDIEEVETLVNQGSNLEETNEMGQTLLHHAVAYSDEKTILYLIDQGLDINATDDYGYTPLMDAISFSTKEVVELLLENGADPLAPDMSYNAYNVAEEMGNEEYLETFE</sequence>
<evidence type="ECO:0000313" key="15">
    <source>
        <dbReference type="EMBL" id="QPC47280.1"/>
    </source>
</evidence>
<dbReference type="InterPro" id="IPR002110">
    <property type="entry name" value="Ankyrin_rpt"/>
</dbReference>
<comment type="subcellular location">
    <subcellularLocation>
        <location evidence="1">Cell membrane</location>
        <topology evidence="1">Multi-pass membrane protein</topology>
    </subcellularLocation>
</comment>
<dbReference type="Gene3D" id="3.30.2010.10">
    <property type="entry name" value="Metalloproteases ('zincins'), catalytic domain"/>
    <property type="match status" value="1"/>
</dbReference>
<evidence type="ECO:0000256" key="12">
    <source>
        <dbReference type="RuleBase" id="RU003983"/>
    </source>
</evidence>
<comment type="cofactor">
    <cofactor evidence="12">
        <name>Zn(2+)</name>
        <dbReference type="ChEBI" id="CHEBI:29105"/>
    </cofactor>
    <text evidence="12">Binds 1 zinc ion per subunit.</text>
</comment>
<keyword evidence="7 12" id="KW-0862">Zinc</keyword>
<dbReference type="InterPro" id="IPR036770">
    <property type="entry name" value="Ankyrin_rpt-contain_sf"/>
</dbReference>
<keyword evidence="16" id="KW-1185">Reference proteome</keyword>
<keyword evidence="9 12" id="KW-0482">Metalloprotease</keyword>
<dbReference type="EMBL" id="CP049742">
    <property type="protein sequence ID" value="QPC47280.1"/>
    <property type="molecule type" value="Genomic_DNA"/>
</dbReference>
<dbReference type="Pfam" id="PF12796">
    <property type="entry name" value="Ank_2"/>
    <property type="match status" value="1"/>
</dbReference>
<evidence type="ECO:0000256" key="1">
    <source>
        <dbReference type="ARBA" id="ARBA00004651"/>
    </source>
</evidence>